<evidence type="ECO:0000256" key="2">
    <source>
        <dbReference type="SAM" id="SignalP"/>
    </source>
</evidence>
<keyword evidence="2" id="KW-0732">Signal</keyword>
<accession>A0A1G8ZI36</accession>
<evidence type="ECO:0000313" key="4">
    <source>
        <dbReference type="Proteomes" id="UP000198694"/>
    </source>
</evidence>
<feature type="compositionally biased region" description="Basic and acidic residues" evidence="1">
    <location>
        <begin position="47"/>
        <end position="65"/>
    </location>
</feature>
<feature type="chain" id="PRO_5011501148" evidence="2">
    <location>
        <begin position="26"/>
        <end position="71"/>
    </location>
</feature>
<reference evidence="3 4" key="1">
    <citation type="submission" date="2016-10" db="EMBL/GenBank/DDBJ databases">
        <authorList>
            <person name="de Groot N.N."/>
        </authorList>
    </citation>
    <scope>NUCLEOTIDE SEQUENCE [LARGE SCALE GENOMIC DNA]</scope>
    <source>
        <strain evidence="3 4">CGMCC 1.6502</strain>
    </source>
</reference>
<dbReference type="RefSeq" id="WP_093213641.1">
    <property type="nucleotide sequence ID" value="NZ_FNFL01000003.1"/>
</dbReference>
<gene>
    <name evidence="3" type="ORF">SAMN05216243_2031</name>
</gene>
<keyword evidence="4" id="KW-1185">Reference proteome</keyword>
<dbReference type="EMBL" id="FNFL01000003">
    <property type="protein sequence ID" value="SDK14698.1"/>
    <property type="molecule type" value="Genomic_DNA"/>
</dbReference>
<feature type="region of interest" description="Disordered" evidence="1">
    <location>
        <begin position="29"/>
        <end position="71"/>
    </location>
</feature>
<evidence type="ECO:0000313" key="3">
    <source>
        <dbReference type="EMBL" id="SDK14698.1"/>
    </source>
</evidence>
<feature type="signal peptide" evidence="2">
    <location>
        <begin position="1"/>
        <end position="25"/>
    </location>
</feature>
<sequence>MVKRFVSLLALLVVLALVQPVAAFAEEGKANQYDASADSPTSEEGTEAPKKDPKDEEPITLHYDPDYGEIG</sequence>
<dbReference type="AlphaFoldDB" id="A0A1G8ZI36"/>
<organism evidence="3 4">
    <name type="scientific">Sediminibacillus albus</name>
    <dbReference type="NCBI Taxonomy" id="407036"/>
    <lineage>
        <taxon>Bacteria</taxon>
        <taxon>Bacillati</taxon>
        <taxon>Bacillota</taxon>
        <taxon>Bacilli</taxon>
        <taxon>Bacillales</taxon>
        <taxon>Bacillaceae</taxon>
        <taxon>Sediminibacillus</taxon>
    </lineage>
</organism>
<proteinExistence type="predicted"/>
<name>A0A1G8ZI36_9BACI</name>
<evidence type="ECO:0000256" key="1">
    <source>
        <dbReference type="SAM" id="MobiDB-lite"/>
    </source>
</evidence>
<protein>
    <submittedName>
        <fullName evidence="3">Uncharacterized protein</fullName>
    </submittedName>
</protein>
<dbReference type="Proteomes" id="UP000198694">
    <property type="component" value="Unassembled WGS sequence"/>
</dbReference>